<proteinExistence type="predicted"/>
<dbReference type="InterPro" id="IPR013096">
    <property type="entry name" value="Cupin_2"/>
</dbReference>
<dbReference type="Gene3D" id="3.10.20.30">
    <property type="match status" value="1"/>
</dbReference>
<dbReference type="SUPFAM" id="SSF54292">
    <property type="entry name" value="2Fe-2S ferredoxin-like"/>
    <property type="match status" value="1"/>
</dbReference>
<keyword evidence="5" id="KW-0408">Iron</keyword>
<dbReference type="OrthoDB" id="544091at2"/>
<dbReference type="InterPro" id="IPR001041">
    <property type="entry name" value="2Fe-2S_ferredoxin-type"/>
</dbReference>
<evidence type="ECO:0000256" key="6">
    <source>
        <dbReference type="ARBA" id="ARBA00023014"/>
    </source>
</evidence>
<evidence type="ECO:0000259" key="8">
    <source>
        <dbReference type="PROSITE" id="PS51384"/>
    </source>
</evidence>
<dbReference type="PROSITE" id="PS51384">
    <property type="entry name" value="FAD_FR"/>
    <property type="match status" value="1"/>
</dbReference>
<dbReference type="Gene3D" id="2.60.120.10">
    <property type="entry name" value="Jelly Rolls"/>
    <property type="match status" value="1"/>
</dbReference>
<evidence type="ECO:0000256" key="1">
    <source>
        <dbReference type="ARBA" id="ARBA00022630"/>
    </source>
</evidence>
<dbReference type="InterPro" id="IPR050415">
    <property type="entry name" value="MRET"/>
</dbReference>
<dbReference type="Pfam" id="PF00175">
    <property type="entry name" value="NAD_binding_1"/>
    <property type="match status" value="1"/>
</dbReference>
<keyword evidence="3" id="KW-0479">Metal-binding</keyword>
<keyword evidence="2" id="KW-0001">2Fe-2S</keyword>
<sequence length="451" mass="49256">MNVAARVCQPSDASTAETPVTWHVDEVPWIPLTGLFIDKSGYKTVADAAYTGNAYSIELTSVGPGGYSPTHVEPHAHLFYVLSGHGEVTVGDEVKAVTAGWVSPISAGMPHSFRNLGDSALEMLVVYHPPRMRKQSESAPLRAVVHSLRYEAQRVVSVELRPQSGSMFPAFDAGAHVDVHLPDGMIRSYSLCNSADDRDRYVIGVLNVETGRGGSRYVHEQLRVGTQLQISRPCNNFPLHREAVHSVLIAGGIGITPILSMARRLCALGRSVELLYCARSRREAAFIDEIEALGLQVTWHFNDEHGERADLVQFLATRRRDAHFYACGPTPMLDDFERHCNALGLANVHLERFVARKAPAETHKPYRVELRRSGRSLDVVPGNTLLRTLLDAGVEVPHGCTQGLCGACKTRVLAGEPDHRDTVLSADERASNAVMTVCVSGCKGESLVLDL</sequence>
<evidence type="ECO:0000256" key="4">
    <source>
        <dbReference type="ARBA" id="ARBA00023002"/>
    </source>
</evidence>
<name>A0A158HTV1_9BURK</name>
<dbReference type="PANTHER" id="PTHR47354:SF1">
    <property type="entry name" value="CARNITINE MONOOXYGENASE REDUCTASE SUBUNIT"/>
    <property type="match status" value="1"/>
</dbReference>
<dbReference type="InterPro" id="IPR001433">
    <property type="entry name" value="OxRdtase_FAD/NAD-bd"/>
</dbReference>
<dbReference type="PRINTS" id="PR00409">
    <property type="entry name" value="PHDIOXRDTASE"/>
</dbReference>
<dbReference type="AlphaFoldDB" id="A0A158HTV1"/>
<dbReference type="InterPro" id="IPR006058">
    <property type="entry name" value="2Fe2S_fd_BS"/>
</dbReference>
<dbReference type="InterPro" id="IPR039261">
    <property type="entry name" value="FNR_nucleotide-bd"/>
</dbReference>
<evidence type="ECO:0000256" key="2">
    <source>
        <dbReference type="ARBA" id="ARBA00022714"/>
    </source>
</evidence>
<dbReference type="SUPFAM" id="SSF51182">
    <property type="entry name" value="RmlC-like cupins"/>
    <property type="match status" value="1"/>
</dbReference>
<dbReference type="EMBL" id="FCON02000019">
    <property type="protein sequence ID" value="SAL47775.1"/>
    <property type="molecule type" value="Genomic_DNA"/>
</dbReference>
<dbReference type="Pfam" id="PF07883">
    <property type="entry name" value="Cupin_2"/>
    <property type="match status" value="1"/>
</dbReference>
<dbReference type="InterPro" id="IPR011051">
    <property type="entry name" value="RmlC_Cupin_sf"/>
</dbReference>
<keyword evidence="1" id="KW-0285">Flavoprotein</keyword>
<dbReference type="Gene3D" id="2.40.30.10">
    <property type="entry name" value="Translation factors"/>
    <property type="match status" value="1"/>
</dbReference>
<organism evidence="9 10">
    <name type="scientific">Caballeronia choica</name>
    <dbReference type="NCBI Taxonomy" id="326476"/>
    <lineage>
        <taxon>Bacteria</taxon>
        <taxon>Pseudomonadati</taxon>
        <taxon>Pseudomonadota</taxon>
        <taxon>Betaproteobacteria</taxon>
        <taxon>Burkholderiales</taxon>
        <taxon>Burkholderiaceae</taxon>
        <taxon>Caballeronia</taxon>
    </lineage>
</organism>
<dbReference type="SUPFAM" id="SSF63380">
    <property type="entry name" value="Riboflavin synthase domain-like"/>
    <property type="match status" value="1"/>
</dbReference>
<keyword evidence="4" id="KW-0560">Oxidoreductase</keyword>
<evidence type="ECO:0000256" key="5">
    <source>
        <dbReference type="ARBA" id="ARBA00023004"/>
    </source>
</evidence>
<protein>
    <submittedName>
        <fullName evidence="9">Ferredoxin-NADPH reductase</fullName>
    </submittedName>
</protein>
<feature type="domain" description="FAD-binding FR-type" evidence="8">
    <location>
        <begin position="138"/>
        <end position="240"/>
    </location>
</feature>
<dbReference type="SUPFAM" id="SSF52343">
    <property type="entry name" value="Ferredoxin reductase-like, C-terminal NADP-linked domain"/>
    <property type="match status" value="1"/>
</dbReference>
<dbReference type="PROSITE" id="PS00197">
    <property type="entry name" value="2FE2S_FER_1"/>
    <property type="match status" value="1"/>
</dbReference>
<dbReference type="GO" id="GO:0046872">
    <property type="term" value="F:metal ion binding"/>
    <property type="evidence" value="ECO:0007669"/>
    <property type="project" value="UniProtKB-KW"/>
</dbReference>
<evidence type="ECO:0000313" key="9">
    <source>
        <dbReference type="EMBL" id="SAL47775.1"/>
    </source>
</evidence>
<keyword evidence="6" id="KW-0411">Iron-sulfur</keyword>
<dbReference type="Pfam" id="PF00111">
    <property type="entry name" value="Fer2"/>
    <property type="match status" value="1"/>
</dbReference>
<dbReference type="InterPro" id="IPR012675">
    <property type="entry name" value="Beta-grasp_dom_sf"/>
</dbReference>
<dbReference type="GO" id="GO:0051537">
    <property type="term" value="F:2 iron, 2 sulfur cluster binding"/>
    <property type="evidence" value="ECO:0007669"/>
    <property type="project" value="UniProtKB-KW"/>
</dbReference>
<reference evidence="9" key="1">
    <citation type="submission" date="2016-01" db="EMBL/GenBank/DDBJ databases">
        <authorList>
            <person name="Peeters C."/>
        </authorList>
    </citation>
    <scope>NUCLEOTIDE SEQUENCE [LARGE SCALE GENOMIC DNA]</scope>
    <source>
        <strain evidence="9">LMG 22940</strain>
    </source>
</reference>
<comment type="caution">
    <text evidence="9">The sequence shown here is derived from an EMBL/GenBank/DDBJ whole genome shotgun (WGS) entry which is preliminary data.</text>
</comment>
<feature type="domain" description="2Fe-2S ferredoxin-type" evidence="7">
    <location>
        <begin position="366"/>
        <end position="451"/>
    </location>
</feature>
<dbReference type="InterPro" id="IPR017938">
    <property type="entry name" value="Riboflavin_synthase-like_b-brl"/>
</dbReference>
<accession>A0A158HTV1</accession>
<evidence type="ECO:0000313" key="10">
    <source>
        <dbReference type="Proteomes" id="UP000054770"/>
    </source>
</evidence>
<dbReference type="InterPro" id="IPR014710">
    <property type="entry name" value="RmlC-like_jellyroll"/>
</dbReference>
<dbReference type="InterPro" id="IPR036010">
    <property type="entry name" value="2Fe-2S_ferredoxin-like_sf"/>
</dbReference>
<dbReference type="Gene3D" id="3.40.50.80">
    <property type="entry name" value="Nucleotide-binding domain of ferredoxin-NADP reductase (FNR) module"/>
    <property type="match status" value="1"/>
</dbReference>
<dbReference type="PANTHER" id="PTHR47354">
    <property type="entry name" value="NADH OXIDOREDUCTASE HCR"/>
    <property type="match status" value="1"/>
</dbReference>
<keyword evidence="10" id="KW-1185">Reference proteome</keyword>
<gene>
    <name evidence="9" type="ORF">AWB68_02332</name>
</gene>
<dbReference type="PROSITE" id="PS51085">
    <property type="entry name" value="2FE2S_FER_2"/>
    <property type="match status" value="1"/>
</dbReference>
<evidence type="ECO:0000259" key="7">
    <source>
        <dbReference type="PROSITE" id="PS51085"/>
    </source>
</evidence>
<dbReference type="CDD" id="cd06185">
    <property type="entry name" value="PDR_like"/>
    <property type="match status" value="1"/>
</dbReference>
<evidence type="ECO:0000256" key="3">
    <source>
        <dbReference type="ARBA" id="ARBA00022723"/>
    </source>
</evidence>
<dbReference type="CDD" id="cd00207">
    <property type="entry name" value="fer2"/>
    <property type="match status" value="1"/>
</dbReference>
<dbReference type="GO" id="GO:0016491">
    <property type="term" value="F:oxidoreductase activity"/>
    <property type="evidence" value="ECO:0007669"/>
    <property type="project" value="UniProtKB-KW"/>
</dbReference>
<dbReference type="InterPro" id="IPR017927">
    <property type="entry name" value="FAD-bd_FR_type"/>
</dbReference>
<dbReference type="Proteomes" id="UP000054770">
    <property type="component" value="Unassembled WGS sequence"/>
</dbReference>